<dbReference type="EMBL" id="BMDX01000007">
    <property type="protein sequence ID" value="GGA75930.1"/>
    <property type="molecule type" value="Genomic_DNA"/>
</dbReference>
<keyword evidence="2 9" id="KW-0812">Transmembrane</keyword>
<keyword evidence="4 9" id="KW-0472">Membrane</keyword>
<evidence type="ECO:0000313" key="12">
    <source>
        <dbReference type="EMBL" id="GGA75930.1"/>
    </source>
</evidence>
<evidence type="ECO:0000313" key="13">
    <source>
        <dbReference type="Proteomes" id="UP000619743"/>
    </source>
</evidence>
<evidence type="ECO:0000256" key="7">
    <source>
        <dbReference type="PROSITE-ProRule" id="PRU00284"/>
    </source>
</evidence>
<feature type="domain" description="HAMP" evidence="11">
    <location>
        <begin position="341"/>
        <end position="394"/>
    </location>
</feature>
<evidence type="ECO:0008006" key="14">
    <source>
        <dbReference type="Google" id="ProtNLM"/>
    </source>
</evidence>
<name>A0A8J2U4V6_9GAMM</name>
<dbReference type="CDD" id="cd06225">
    <property type="entry name" value="HAMP"/>
    <property type="match status" value="1"/>
</dbReference>
<evidence type="ECO:0000256" key="5">
    <source>
        <dbReference type="ARBA" id="ARBA00023224"/>
    </source>
</evidence>
<dbReference type="RefSeq" id="WP_087505975.1">
    <property type="nucleotide sequence ID" value="NZ_BMDX01000007.1"/>
</dbReference>
<evidence type="ECO:0000256" key="1">
    <source>
        <dbReference type="ARBA" id="ARBA00004141"/>
    </source>
</evidence>
<comment type="caution">
    <text evidence="12">The sequence shown here is derived from an EMBL/GenBank/DDBJ whole genome shotgun (WGS) entry which is preliminary data.</text>
</comment>
<dbReference type="PANTHER" id="PTHR32089">
    <property type="entry name" value="METHYL-ACCEPTING CHEMOTAXIS PROTEIN MCPB"/>
    <property type="match status" value="1"/>
</dbReference>
<keyword evidence="13" id="KW-1185">Reference proteome</keyword>
<evidence type="ECO:0000256" key="4">
    <source>
        <dbReference type="ARBA" id="ARBA00023136"/>
    </source>
</evidence>
<dbReference type="Gene3D" id="1.10.287.950">
    <property type="entry name" value="Methyl-accepting chemotaxis protein"/>
    <property type="match status" value="1"/>
</dbReference>
<feature type="transmembrane region" description="Helical" evidence="9">
    <location>
        <begin position="322"/>
        <end position="345"/>
    </location>
</feature>
<dbReference type="SUPFAM" id="SSF58104">
    <property type="entry name" value="Methyl-accepting chemotaxis protein (MCP) signaling domain"/>
    <property type="match status" value="1"/>
</dbReference>
<gene>
    <name evidence="12" type="ORF">GCM10011369_17250</name>
</gene>
<dbReference type="FunFam" id="1.10.287.950:FF:000001">
    <property type="entry name" value="Methyl-accepting chemotaxis sensory transducer"/>
    <property type="match status" value="1"/>
</dbReference>
<keyword evidence="8" id="KW-0175">Coiled coil</keyword>
<feature type="coiled-coil region" evidence="8">
    <location>
        <begin position="467"/>
        <end position="497"/>
    </location>
</feature>
<accession>A0A8J2U4V6</accession>
<dbReference type="SMART" id="SM00283">
    <property type="entry name" value="MA"/>
    <property type="match status" value="1"/>
</dbReference>
<dbReference type="Pfam" id="PF00015">
    <property type="entry name" value="MCPsignal"/>
    <property type="match status" value="1"/>
</dbReference>
<evidence type="ECO:0000256" key="6">
    <source>
        <dbReference type="ARBA" id="ARBA00029447"/>
    </source>
</evidence>
<dbReference type="InterPro" id="IPR004089">
    <property type="entry name" value="MCPsignal_dom"/>
</dbReference>
<dbReference type="Pfam" id="PF08376">
    <property type="entry name" value="NIT"/>
    <property type="match status" value="1"/>
</dbReference>
<dbReference type="Pfam" id="PF00672">
    <property type="entry name" value="HAMP"/>
    <property type="match status" value="1"/>
</dbReference>
<feature type="domain" description="Methyl-accepting transducer" evidence="10">
    <location>
        <begin position="399"/>
        <end position="635"/>
    </location>
</feature>
<dbReference type="InterPro" id="IPR003660">
    <property type="entry name" value="HAMP_dom"/>
</dbReference>
<keyword evidence="5 7" id="KW-0807">Transducer</keyword>
<comment type="similarity">
    <text evidence="6">Belongs to the methyl-accepting chemotaxis (MCP) protein family.</text>
</comment>
<dbReference type="InterPro" id="IPR013587">
    <property type="entry name" value="Nitrate/nitrite_sensing"/>
</dbReference>
<sequence>MSVLNQLKIRTRILILTLLPILVVAGLAVQGYLQASAKNEALQQLSIAMELARKTGGLLQQVQSERDYTYGFVQGKSNPALGERYRQQLREQRQRVDRALNDYKQYFAASKQQLGHFEQRVNSLLEGAAKLPRTRQHIDRYQLQYDDKKWVMNDYYPLVKRSLNIVNGVIKLAAIDSDLSLLLGSYRALIKLDTIVSFERGAMIRTLSQPTLDYVSVATTVAALRQSEDAAEGFRSYAPEDVGLLFRDTYMRTDIHKQLEKLRAKLARSGGESYQLSPDQWFEMSSQNIRALRQVIEFTDQRIAKQMLTQLDDAQSKVNNSILLLLGSILLIGSVSYFIILSIIAPLKILVKELKQVAETKDVSRDVPVTGTDELAEVSRAFNTLQNSFNEALLGVRGETSNMEQLTDSVSQSMAENKRRATSQDEATNSVSVAVNEMSATIQEVATIAQDTASAVVSAHQSSVTSAQNANDSKDILERLIAELASTQDKAKQLNSETEVIGSVLEVIQGIAEQTNLLALNAAIEAARAGEQGRGFAVVADEVRTLASRTQESTEQIRTQIETLQAGSRATTNSMEQLQVQGAQAVDVVVNSLAAFDRLREQLDNINGMSTQIATAAEEQTVVASEINERIHLVKDDTHEMTVQTDATVQACGELSQSGKSLSDYVNTFKVRG</sequence>
<evidence type="ECO:0000256" key="8">
    <source>
        <dbReference type="SAM" id="Coils"/>
    </source>
</evidence>
<dbReference type="SMART" id="SM00304">
    <property type="entry name" value="HAMP"/>
    <property type="match status" value="1"/>
</dbReference>
<dbReference type="PROSITE" id="PS50885">
    <property type="entry name" value="HAMP"/>
    <property type="match status" value="1"/>
</dbReference>
<evidence type="ECO:0000259" key="11">
    <source>
        <dbReference type="PROSITE" id="PS50885"/>
    </source>
</evidence>
<evidence type="ECO:0000256" key="3">
    <source>
        <dbReference type="ARBA" id="ARBA00022989"/>
    </source>
</evidence>
<dbReference type="GO" id="GO:0006935">
    <property type="term" value="P:chemotaxis"/>
    <property type="evidence" value="ECO:0007669"/>
    <property type="project" value="UniProtKB-ARBA"/>
</dbReference>
<keyword evidence="3 9" id="KW-1133">Transmembrane helix</keyword>
<evidence type="ECO:0000256" key="2">
    <source>
        <dbReference type="ARBA" id="ARBA00022692"/>
    </source>
</evidence>
<comment type="subcellular location">
    <subcellularLocation>
        <location evidence="1">Membrane</location>
        <topology evidence="1">Multi-pass membrane protein</topology>
    </subcellularLocation>
</comment>
<organism evidence="12 13">
    <name type="scientific">Neiella marina</name>
    <dbReference type="NCBI Taxonomy" id="508461"/>
    <lineage>
        <taxon>Bacteria</taxon>
        <taxon>Pseudomonadati</taxon>
        <taxon>Pseudomonadota</taxon>
        <taxon>Gammaproteobacteria</taxon>
        <taxon>Alteromonadales</taxon>
        <taxon>Echinimonadaceae</taxon>
        <taxon>Neiella</taxon>
    </lineage>
</organism>
<reference evidence="13" key="1">
    <citation type="journal article" date="2019" name="Int. J. Syst. Evol. Microbiol.">
        <title>The Global Catalogue of Microorganisms (GCM) 10K type strain sequencing project: providing services to taxonomists for standard genome sequencing and annotation.</title>
        <authorList>
            <consortium name="The Broad Institute Genomics Platform"/>
            <consortium name="The Broad Institute Genome Sequencing Center for Infectious Disease"/>
            <person name="Wu L."/>
            <person name="Ma J."/>
        </authorList>
    </citation>
    <scope>NUCLEOTIDE SEQUENCE [LARGE SCALE GENOMIC DNA]</scope>
    <source>
        <strain evidence="13">CGMCC 1.10130</strain>
    </source>
</reference>
<dbReference type="GO" id="GO:0007165">
    <property type="term" value="P:signal transduction"/>
    <property type="evidence" value="ECO:0007669"/>
    <property type="project" value="UniProtKB-KW"/>
</dbReference>
<dbReference type="GO" id="GO:0016020">
    <property type="term" value="C:membrane"/>
    <property type="evidence" value="ECO:0007669"/>
    <property type="project" value="UniProtKB-SubCell"/>
</dbReference>
<dbReference type="PANTHER" id="PTHR32089:SF119">
    <property type="entry name" value="METHYL-ACCEPTING CHEMOTAXIS PROTEIN CTPL"/>
    <property type="match status" value="1"/>
</dbReference>
<evidence type="ECO:0000259" key="10">
    <source>
        <dbReference type="PROSITE" id="PS50111"/>
    </source>
</evidence>
<feature type="transmembrane region" description="Helical" evidence="9">
    <location>
        <begin position="12"/>
        <end position="33"/>
    </location>
</feature>
<evidence type="ECO:0000256" key="9">
    <source>
        <dbReference type="SAM" id="Phobius"/>
    </source>
</evidence>
<dbReference type="PROSITE" id="PS50111">
    <property type="entry name" value="CHEMOTAXIS_TRANSDUC_2"/>
    <property type="match status" value="1"/>
</dbReference>
<proteinExistence type="inferred from homology"/>
<protein>
    <recommendedName>
        <fullName evidence="14">Methyl-accepting chemotaxis protein</fullName>
    </recommendedName>
</protein>
<dbReference type="Proteomes" id="UP000619743">
    <property type="component" value="Unassembled WGS sequence"/>
</dbReference>
<dbReference type="AlphaFoldDB" id="A0A8J2U4V6"/>
<dbReference type="OrthoDB" id="2489132at2"/>